<dbReference type="InterPro" id="IPR011711">
    <property type="entry name" value="GntR_C"/>
</dbReference>
<dbReference type="Proteomes" id="UP000313645">
    <property type="component" value="Unassembled WGS sequence"/>
</dbReference>
<dbReference type="InterPro" id="IPR036388">
    <property type="entry name" value="WH-like_DNA-bd_sf"/>
</dbReference>
<proteinExistence type="predicted"/>
<dbReference type="SMART" id="SM00345">
    <property type="entry name" value="HTH_GNTR"/>
    <property type="match status" value="1"/>
</dbReference>
<evidence type="ECO:0000313" key="6">
    <source>
        <dbReference type="Proteomes" id="UP000313645"/>
    </source>
</evidence>
<dbReference type="PANTHER" id="PTHR43537">
    <property type="entry name" value="TRANSCRIPTIONAL REGULATOR, GNTR FAMILY"/>
    <property type="match status" value="1"/>
</dbReference>
<evidence type="ECO:0000256" key="1">
    <source>
        <dbReference type="ARBA" id="ARBA00023015"/>
    </source>
</evidence>
<dbReference type="Pfam" id="PF00392">
    <property type="entry name" value="GntR"/>
    <property type="match status" value="1"/>
</dbReference>
<protein>
    <submittedName>
        <fullName evidence="5">FadR family transcriptional regulator</fullName>
    </submittedName>
</protein>
<sequence>MTVAAKPSQTSSKPSVAEHLAEAIFSGRYQPGDFVPKEIDLCEQLKINRPAVRSDLRKLVDAGIIERISGHGSKVRPYDDWRILDPMVTNWMTRYAAPNPKVLHEILKFRLDVEPYVAMIAATNAKARDLVAIEEAFEGMGQNLHDAESPEERRLHSDYDVAFHEAIFKATHNIVWTQLSHILRPSIHILISRSNVQASDPEDSLERHRRVMECIRARKPHEAFLAAQDVLRGTADALGVDMPETALGRKLDLP</sequence>
<dbReference type="EMBL" id="SJDL01000011">
    <property type="protein sequence ID" value="TBW56505.1"/>
    <property type="molecule type" value="Genomic_DNA"/>
</dbReference>
<evidence type="ECO:0000256" key="2">
    <source>
        <dbReference type="ARBA" id="ARBA00023125"/>
    </source>
</evidence>
<keyword evidence="1" id="KW-0805">Transcription regulation</keyword>
<dbReference type="PANTHER" id="PTHR43537:SF44">
    <property type="entry name" value="GNTR FAMILY REGULATORY PROTEIN"/>
    <property type="match status" value="1"/>
</dbReference>
<gene>
    <name evidence="5" type="ORF">EZI54_09415</name>
</gene>
<dbReference type="SMART" id="SM00895">
    <property type="entry name" value="FCD"/>
    <property type="match status" value="1"/>
</dbReference>
<dbReference type="InterPro" id="IPR008920">
    <property type="entry name" value="TF_FadR/GntR_C"/>
</dbReference>
<accession>A0ABY1ZLF5</accession>
<dbReference type="Pfam" id="PF07729">
    <property type="entry name" value="FCD"/>
    <property type="match status" value="1"/>
</dbReference>
<comment type="caution">
    <text evidence="5">The sequence shown here is derived from an EMBL/GenBank/DDBJ whole genome shotgun (WGS) entry which is preliminary data.</text>
</comment>
<keyword evidence="6" id="KW-1185">Reference proteome</keyword>
<dbReference type="InterPro" id="IPR000524">
    <property type="entry name" value="Tscrpt_reg_HTH_GntR"/>
</dbReference>
<name>A0ABY1ZLF5_9GAMM</name>
<dbReference type="InterPro" id="IPR036390">
    <property type="entry name" value="WH_DNA-bd_sf"/>
</dbReference>
<organism evidence="5 6">
    <name type="scientific">Marinobacter halodurans</name>
    <dbReference type="NCBI Taxonomy" id="2528979"/>
    <lineage>
        <taxon>Bacteria</taxon>
        <taxon>Pseudomonadati</taxon>
        <taxon>Pseudomonadota</taxon>
        <taxon>Gammaproteobacteria</taxon>
        <taxon>Pseudomonadales</taxon>
        <taxon>Marinobacteraceae</taxon>
        <taxon>Marinobacter</taxon>
    </lineage>
</organism>
<reference evidence="5 6" key="1">
    <citation type="submission" date="2019-02" db="EMBL/GenBank/DDBJ databases">
        <title>Marinobacter halodurans sp. nov., a marine bacterium isolated from sea tidal flat.</title>
        <authorList>
            <person name="Yoo Y."/>
            <person name="Lee D.W."/>
            <person name="Kim B.S."/>
            <person name="Kim J.-J."/>
        </authorList>
    </citation>
    <scope>NUCLEOTIDE SEQUENCE [LARGE SCALE GENOMIC DNA]</scope>
    <source>
        <strain evidence="5 6">YJ-S3-2</strain>
    </source>
</reference>
<dbReference type="SUPFAM" id="SSF48008">
    <property type="entry name" value="GntR ligand-binding domain-like"/>
    <property type="match status" value="1"/>
</dbReference>
<keyword evidence="3" id="KW-0804">Transcription</keyword>
<evidence type="ECO:0000259" key="4">
    <source>
        <dbReference type="PROSITE" id="PS50949"/>
    </source>
</evidence>
<dbReference type="SUPFAM" id="SSF46785">
    <property type="entry name" value="Winged helix' DNA-binding domain"/>
    <property type="match status" value="1"/>
</dbReference>
<dbReference type="PROSITE" id="PS50949">
    <property type="entry name" value="HTH_GNTR"/>
    <property type="match status" value="1"/>
</dbReference>
<dbReference type="Gene3D" id="1.10.10.10">
    <property type="entry name" value="Winged helix-like DNA-binding domain superfamily/Winged helix DNA-binding domain"/>
    <property type="match status" value="1"/>
</dbReference>
<keyword evidence="2" id="KW-0238">DNA-binding</keyword>
<dbReference type="CDD" id="cd07377">
    <property type="entry name" value="WHTH_GntR"/>
    <property type="match status" value="1"/>
</dbReference>
<dbReference type="Gene3D" id="1.20.120.530">
    <property type="entry name" value="GntR ligand-binding domain-like"/>
    <property type="match status" value="1"/>
</dbReference>
<feature type="domain" description="HTH gntR-type" evidence="4">
    <location>
        <begin position="10"/>
        <end position="78"/>
    </location>
</feature>
<evidence type="ECO:0000313" key="5">
    <source>
        <dbReference type="EMBL" id="TBW56505.1"/>
    </source>
</evidence>
<evidence type="ECO:0000256" key="3">
    <source>
        <dbReference type="ARBA" id="ARBA00023163"/>
    </source>
</evidence>